<evidence type="ECO:0000313" key="3">
    <source>
        <dbReference type="Proteomes" id="UP001596060"/>
    </source>
</evidence>
<dbReference type="InterPro" id="IPR018389">
    <property type="entry name" value="DctP_fam"/>
</dbReference>
<dbReference type="CDD" id="cd13603">
    <property type="entry name" value="PBP2_TRAP_Siap_TeaA_like"/>
    <property type="match status" value="1"/>
</dbReference>
<dbReference type="PANTHER" id="PTHR33376">
    <property type="match status" value="1"/>
</dbReference>
<dbReference type="PROSITE" id="PS51318">
    <property type="entry name" value="TAT"/>
    <property type="match status" value="1"/>
</dbReference>
<dbReference type="RefSeq" id="WP_066722461.1">
    <property type="nucleotide sequence ID" value="NZ_JBHSLU010000082.1"/>
</dbReference>
<dbReference type="Gene3D" id="3.40.190.170">
    <property type="entry name" value="Bacterial extracellular solute-binding protein, family 7"/>
    <property type="match status" value="1"/>
</dbReference>
<keyword evidence="3" id="KW-1185">Reference proteome</keyword>
<evidence type="ECO:0000256" key="1">
    <source>
        <dbReference type="ARBA" id="ARBA00022729"/>
    </source>
</evidence>
<dbReference type="InterPro" id="IPR038404">
    <property type="entry name" value="TRAP_DctP_sf"/>
</dbReference>
<dbReference type="EMBL" id="JBHSLU010000082">
    <property type="protein sequence ID" value="MFC5508085.1"/>
    <property type="molecule type" value="Genomic_DNA"/>
</dbReference>
<accession>A0ABW0P624</accession>
<dbReference type="InterPro" id="IPR006311">
    <property type="entry name" value="TAT_signal"/>
</dbReference>
<dbReference type="NCBIfam" id="NF037995">
    <property type="entry name" value="TRAP_S1"/>
    <property type="match status" value="1"/>
</dbReference>
<proteinExistence type="predicted"/>
<dbReference type="PANTHER" id="PTHR33376:SF4">
    <property type="entry name" value="SIALIC ACID-BINDING PERIPLASMIC PROTEIN SIAP"/>
    <property type="match status" value="1"/>
</dbReference>
<reference evidence="3" key="1">
    <citation type="journal article" date="2019" name="Int. J. Syst. Evol. Microbiol.">
        <title>The Global Catalogue of Microorganisms (GCM) 10K type strain sequencing project: providing services to taxonomists for standard genome sequencing and annotation.</title>
        <authorList>
            <consortium name="The Broad Institute Genomics Platform"/>
            <consortium name="The Broad Institute Genome Sequencing Center for Infectious Disease"/>
            <person name="Wu L."/>
            <person name="Ma J."/>
        </authorList>
    </citation>
    <scope>NUCLEOTIDE SEQUENCE [LARGE SCALE GENOMIC DNA]</scope>
    <source>
        <strain evidence="3">CCUG 43117</strain>
    </source>
</reference>
<evidence type="ECO:0000313" key="2">
    <source>
        <dbReference type="EMBL" id="MFC5508085.1"/>
    </source>
</evidence>
<name>A0ABW0P624_9HYPH</name>
<protein>
    <submittedName>
        <fullName evidence="2">TRAP transporter substrate-binding protein</fullName>
    </submittedName>
</protein>
<dbReference type="Pfam" id="PF03480">
    <property type="entry name" value="DctP"/>
    <property type="match status" value="1"/>
</dbReference>
<keyword evidence="1" id="KW-0732">Signal</keyword>
<organism evidence="2 3">
    <name type="scientific">Bosea massiliensis</name>
    <dbReference type="NCBI Taxonomy" id="151419"/>
    <lineage>
        <taxon>Bacteria</taxon>
        <taxon>Pseudomonadati</taxon>
        <taxon>Pseudomonadota</taxon>
        <taxon>Alphaproteobacteria</taxon>
        <taxon>Hyphomicrobiales</taxon>
        <taxon>Boseaceae</taxon>
        <taxon>Bosea</taxon>
    </lineage>
</organism>
<comment type="caution">
    <text evidence="2">The sequence shown here is derived from an EMBL/GenBank/DDBJ whole genome shotgun (WGS) entry which is preliminary data.</text>
</comment>
<dbReference type="Proteomes" id="UP001596060">
    <property type="component" value="Unassembled WGS sequence"/>
</dbReference>
<gene>
    <name evidence="2" type="ORF">ACFPN9_22855</name>
</gene>
<sequence length="331" mass="36384">MTKIRADQPTRRTVLAGAALGAGLVAMPGILRAQQLKWIGASATPQTDFIAQSLDVFAARVKELTKGQIDIASHHAGALGGERENVEGLLQGSIHVATPGAALLAGWYKPAEVFTYPYLFKNVAHKDKVMTAIMTEYGNDVAAQAKLRPLGAIPRMPRQLSSSRVVKTPADLKGFKIRVPETTMWRRTFERFGASPTPLPWPEVFQALKSGVIEGQENPMALTFNGGIFDVNKNLALTEHMMQDNMIVISEASFRAVSEDQRKALVQAARDTEDTLRPKVIADDERILGLVKAKNIAINDVDKDAFRKTLEGMETEFAHVKKWVDRIKTIA</sequence>